<dbReference type="AlphaFoldDB" id="A0A2R4X2Y1"/>
<dbReference type="RefSeq" id="WP_108383365.1">
    <property type="nucleotide sequence ID" value="NZ_CP028858.1"/>
</dbReference>
<accession>A0A2R4X2Y1</accession>
<organism evidence="2 3">
    <name type="scientific">Halococcoides cellulosivorans</name>
    <dbReference type="NCBI Taxonomy" id="1679096"/>
    <lineage>
        <taxon>Archaea</taxon>
        <taxon>Methanobacteriati</taxon>
        <taxon>Methanobacteriota</taxon>
        <taxon>Stenosarchaea group</taxon>
        <taxon>Halobacteria</taxon>
        <taxon>Halobacteriales</taxon>
        <taxon>Haloarculaceae</taxon>
        <taxon>Halococcoides</taxon>
    </lineage>
</organism>
<proteinExistence type="predicted"/>
<dbReference type="GeneID" id="36512986"/>
<feature type="region of interest" description="Disordered" evidence="1">
    <location>
        <begin position="278"/>
        <end position="328"/>
    </location>
</feature>
<reference evidence="2 3" key="1">
    <citation type="submission" date="2018-04" db="EMBL/GenBank/DDBJ databases">
        <title>Halococcoides cellulosivorans gen. nov., sp. nov., an extremely halophilic cellulose-utilizing haloarchaeon from hypersaline lakes.</title>
        <authorList>
            <person name="Sorokin D.Y."/>
            <person name="Toshchakov S.V."/>
            <person name="Samarov N.I."/>
            <person name="Korzhenkov A."/>
            <person name="Kublanov I.V."/>
        </authorList>
    </citation>
    <scope>NUCLEOTIDE SEQUENCE [LARGE SCALE GENOMIC DNA]</scope>
    <source>
        <strain evidence="2 3">HArcel1</strain>
    </source>
</reference>
<gene>
    <name evidence="2" type="ORF">HARCEL1_10725</name>
</gene>
<keyword evidence="3" id="KW-1185">Reference proteome</keyword>
<sequence length="328" mass="36006">MREAAFELAVCAHVEERDRVLARQIGTGVDTRRIADVIVLDPGPDFETRASITDRAIPPVVIEAFAASDPRPAAAVDAHPEHAQRAIEHALDAGALVAERDGRRTTYRLARPYPDDWVDSIVAIENKPDLDRPGDLRAQVRHDVSLGVVDRVVLVTASHVTGAHEHRVPDPVGIWQFDPASGERRVVREALSLDPDDWGLEVLDRDPGAWTIETVDQSAKRRRRIAIAERAYGAGWRPSRSDWPACARCSAVSVGTATLPDCAWADRIVDPRAECGPDCPGFEAAADPDVAPSTPDPDRERDNSSAWVRDPPGPYRQVGLDQFSRKSR</sequence>
<dbReference type="EMBL" id="CP028858">
    <property type="protein sequence ID" value="AWB28144.1"/>
    <property type="molecule type" value="Genomic_DNA"/>
</dbReference>
<name>A0A2R4X2Y1_9EURY</name>
<evidence type="ECO:0000256" key="1">
    <source>
        <dbReference type="SAM" id="MobiDB-lite"/>
    </source>
</evidence>
<protein>
    <submittedName>
        <fullName evidence="2">Uncharacterized protein</fullName>
    </submittedName>
</protein>
<evidence type="ECO:0000313" key="3">
    <source>
        <dbReference type="Proteomes" id="UP000244727"/>
    </source>
</evidence>
<dbReference type="Pfam" id="PF19100">
    <property type="entry name" value="DUF5787"/>
    <property type="match status" value="1"/>
</dbReference>
<evidence type="ECO:0000313" key="2">
    <source>
        <dbReference type="EMBL" id="AWB28144.1"/>
    </source>
</evidence>
<dbReference type="InterPro" id="IPR043901">
    <property type="entry name" value="DUF5787"/>
</dbReference>
<dbReference type="KEGG" id="harc:HARCEL1_10725"/>
<dbReference type="Proteomes" id="UP000244727">
    <property type="component" value="Chromosome"/>
</dbReference>